<keyword evidence="6" id="KW-1133">Transmembrane helix</keyword>
<keyword evidence="3" id="KW-0597">Phosphoprotein</keyword>
<name>A0A841H7G4_9BACT</name>
<dbReference type="RefSeq" id="WP_170038412.1">
    <property type="nucleotide sequence ID" value="NZ_JABDTL010000002.1"/>
</dbReference>
<accession>A0A841H7G4</accession>
<proteinExistence type="predicted"/>
<dbReference type="SUPFAM" id="SSF55874">
    <property type="entry name" value="ATPase domain of HSP90 chaperone/DNA topoisomerase II/histidine kinase"/>
    <property type="match status" value="1"/>
</dbReference>
<dbReference type="InterPro" id="IPR050351">
    <property type="entry name" value="BphY/WalK/GraS-like"/>
</dbReference>
<dbReference type="GO" id="GO:0000156">
    <property type="term" value="F:phosphorelay response regulator activity"/>
    <property type="evidence" value="ECO:0007669"/>
    <property type="project" value="TreeGrafter"/>
</dbReference>
<dbReference type="Proteomes" id="UP000582837">
    <property type="component" value="Unassembled WGS sequence"/>
</dbReference>
<dbReference type="InterPro" id="IPR003594">
    <property type="entry name" value="HATPase_dom"/>
</dbReference>
<keyword evidence="9" id="KW-1185">Reference proteome</keyword>
<gene>
    <name evidence="8" type="ORF">HNQ61_005782</name>
</gene>
<protein>
    <recommendedName>
        <fullName evidence="2">histidine kinase</fullName>
        <ecNumber evidence="2">2.7.13.3</ecNumber>
    </recommendedName>
</protein>
<dbReference type="SMART" id="SM00387">
    <property type="entry name" value="HATPase_c"/>
    <property type="match status" value="1"/>
</dbReference>
<reference evidence="8 9" key="1">
    <citation type="submission" date="2020-08" db="EMBL/GenBank/DDBJ databases">
        <title>Genomic Encyclopedia of Type Strains, Phase IV (KMG-IV): sequencing the most valuable type-strain genomes for metagenomic binning, comparative biology and taxonomic classification.</title>
        <authorList>
            <person name="Goeker M."/>
        </authorList>
    </citation>
    <scope>NUCLEOTIDE SEQUENCE [LARGE SCALE GENOMIC DNA]</scope>
    <source>
        <strain evidence="8 9">DSM 29007</strain>
    </source>
</reference>
<keyword evidence="4" id="KW-0808">Transferase</keyword>
<evidence type="ECO:0000256" key="3">
    <source>
        <dbReference type="ARBA" id="ARBA00022553"/>
    </source>
</evidence>
<feature type="transmembrane region" description="Helical" evidence="6">
    <location>
        <begin position="12"/>
        <end position="35"/>
    </location>
</feature>
<keyword evidence="6" id="KW-0812">Transmembrane</keyword>
<dbReference type="InterPro" id="IPR005467">
    <property type="entry name" value="His_kinase_dom"/>
</dbReference>
<dbReference type="Pfam" id="PF02518">
    <property type="entry name" value="HATPase_c"/>
    <property type="match status" value="1"/>
</dbReference>
<evidence type="ECO:0000313" key="8">
    <source>
        <dbReference type="EMBL" id="MBB6074101.1"/>
    </source>
</evidence>
<evidence type="ECO:0000256" key="6">
    <source>
        <dbReference type="SAM" id="Phobius"/>
    </source>
</evidence>
<organism evidence="8 9">
    <name type="scientific">Longimicrobium terrae</name>
    <dbReference type="NCBI Taxonomy" id="1639882"/>
    <lineage>
        <taxon>Bacteria</taxon>
        <taxon>Pseudomonadati</taxon>
        <taxon>Gemmatimonadota</taxon>
        <taxon>Longimicrobiia</taxon>
        <taxon>Longimicrobiales</taxon>
        <taxon>Longimicrobiaceae</taxon>
        <taxon>Longimicrobium</taxon>
    </lineage>
</organism>
<dbReference type="InterPro" id="IPR003661">
    <property type="entry name" value="HisK_dim/P_dom"/>
</dbReference>
<dbReference type="CDD" id="cd00075">
    <property type="entry name" value="HATPase"/>
    <property type="match status" value="1"/>
</dbReference>
<dbReference type="SMART" id="SM00388">
    <property type="entry name" value="HisKA"/>
    <property type="match status" value="1"/>
</dbReference>
<dbReference type="AlphaFoldDB" id="A0A841H7G4"/>
<dbReference type="GO" id="GO:0007234">
    <property type="term" value="P:osmosensory signaling via phosphorelay pathway"/>
    <property type="evidence" value="ECO:0007669"/>
    <property type="project" value="TreeGrafter"/>
</dbReference>
<dbReference type="CDD" id="cd00082">
    <property type="entry name" value="HisKA"/>
    <property type="match status" value="1"/>
</dbReference>
<dbReference type="Gene3D" id="1.10.287.130">
    <property type="match status" value="1"/>
</dbReference>
<dbReference type="GO" id="GO:0000155">
    <property type="term" value="F:phosphorelay sensor kinase activity"/>
    <property type="evidence" value="ECO:0007669"/>
    <property type="project" value="InterPro"/>
</dbReference>
<comment type="catalytic activity">
    <reaction evidence="1">
        <text>ATP + protein L-histidine = ADP + protein N-phospho-L-histidine.</text>
        <dbReference type="EC" id="2.7.13.3"/>
    </reaction>
</comment>
<feature type="transmembrane region" description="Helical" evidence="6">
    <location>
        <begin position="41"/>
        <end position="60"/>
    </location>
</feature>
<dbReference type="Pfam" id="PF00512">
    <property type="entry name" value="HisKA"/>
    <property type="match status" value="1"/>
</dbReference>
<feature type="domain" description="Histidine kinase" evidence="7">
    <location>
        <begin position="78"/>
        <end position="294"/>
    </location>
</feature>
<evidence type="ECO:0000313" key="9">
    <source>
        <dbReference type="Proteomes" id="UP000582837"/>
    </source>
</evidence>
<dbReference type="SUPFAM" id="SSF47384">
    <property type="entry name" value="Homodimeric domain of signal transducing histidine kinase"/>
    <property type="match status" value="1"/>
</dbReference>
<dbReference type="InterPro" id="IPR036890">
    <property type="entry name" value="HATPase_C_sf"/>
</dbReference>
<evidence type="ECO:0000256" key="2">
    <source>
        <dbReference type="ARBA" id="ARBA00012438"/>
    </source>
</evidence>
<evidence type="ECO:0000256" key="4">
    <source>
        <dbReference type="ARBA" id="ARBA00022679"/>
    </source>
</evidence>
<dbReference type="PANTHER" id="PTHR42878:SF13">
    <property type="entry name" value="HISTIDINE KINASE"/>
    <property type="match status" value="1"/>
</dbReference>
<dbReference type="InterPro" id="IPR036097">
    <property type="entry name" value="HisK_dim/P_sf"/>
</dbReference>
<dbReference type="PRINTS" id="PR00344">
    <property type="entry name" value="BCTRLSENSOR"/>
</dbReference>
<dbReference type="InterPro" id="IPR004358">
    <property type="entry name" value="Sig_transdc_His_kin-like_C"/>
</dbReference>
<dbReference type="Gene3D" id="3.30.565.10">
    <property type="entry name" value="Histidine kinase-like ATPase, C-terminal domain"/>
    <property type="match status" value="1"/>
</dbReference>
<keyword evidence="5 8" id="KW-0418">Kinase</keyword>
<comment type="caution">
    <text evidence="8">The sequence shown here is derived from an EMBL/GenBank/DDBJ whole genome shotgun (WGS) entry which is preliminary data.</text>
</comment>
<dbReference type="GO" id="GO:0030295">
    <property type="term" value="F:protein kinase activator activity"/>
    <property type="evidence" value="ECO:0007669"/>
    <property type="project" value="TreeGrafter"/>
</dbReference>
<keyword evidence="6" id="KW-0472">Membrane</keyword>
<dbReference type="EC" id="2.7.13.3" evidence="2"/>
<evidence type="ECO:0000256" key="1">
    <source>
        <dbReference type="ARBA" id="ARBA00000085"/>
    </source>
</evidence>
<sequence>MKIARRSPGGRLGSAALAGAAGMSGVAAAALWIAGAALPRWAAPLTLLAAALGLGAAALLQRRAEREDERVRRAITAGLAHTLRTPLAHVRMNAEMLASGRVSSPGDQERAVLEIESSTRRLARVVENMVAFASLSRPGLPLLPRAVDLGALVEDAVADAREASRARGVILVADPPGGLMVQADADALRLALDNLIENALQHGAAGDHVTVDAAAEGGRTLIRITDQGPGVAAHDHARIWRPFAALATPGAPERRGGLGLAIVRAVARGHGGDAWMEAAPGGGARFCMTVPTAAPARMAAAS</sequence>
<dbReference type="PANTHER" id="PTHR42878">
    <property type="entry name" value="TWO-COMPONENT HISTIDINE KINASE"/>
    <property type="match status" value="1"/>
</dbReference>
<evidence type="ECO:0000256" key="5">
    <source>
        <dbReference type="ARBA" id="ARBA00022777"/>
    </source>
</evidence>
<dbReference type="PROSITE" id="PS50109">
    <property type="entry name" value="HIS_KIN"/>
    <property type="match status" value="1"/>
</dbReference>
<dbReference type="EMBL" id="JACHIA010000044">
    <property type="protein sequence ID" value="MBB6074101.1"/>
    <property type="molecule type" value="Genomic_DNA"/>
</dbReference>
<evidence type="ECO:0000259" key="7">
    <source>
        <dbReference type="PROSITE" id="PS50109"/>
    </source>
</evidence>